<dbReference type="KEGG" id="ifn:GM661_09435"/>
<evidence type="ECO:0000313" key="8">
    <source>
        <dbReference type="EMBL" id="QTL98185.1"/>
    </source>
</evidence>
<comment type="subcellular location">
    <subcellularLocation>
        <location evidence="1">Cell membrane</location>
        <topology evidence="1">Multi-pass membrane protein</topology>
    </subcellularLocation>
</comment>
<accession>A0A8A7KDK5</accession>
<feature type="transmembrane region" description="Helical" evidence="6">
    <location>
        <begin position="774"/>
        <end position="796"/>
    </location>
</feature>
<feature type="transmembrane region" description="Helical" evidence="6">
    <location>
        <begin position="471"/>
        <end position="488"/>
    </location>
</feature>
<feature type="transmembrane region" description="Helical" evidence="6">
    <location>
        <begin position="419"/>
        <end position="442"/>
    </location>
</feature>
<evidence type="ECO:0000256" key="2">
    <source>
        <dbReference type="ARBA" id="ARBA00022475"/>
    </source>
</evidence>
<feature type="domain" description="Membrane transport protein MMPL" evidence="7">
    <location>
        <begin position="247"/>
        <end position="444"/>
    </location>
</feature>
<feature type="transmembrane region" description="Helical" evidence="6">
    <location>
        <begin position="802"/>
        <end position="823"/>
    </location>
</feature>
<keyword evidence="9" id="KW-1185">Reference proteome</keyword>
<feature type="transmembrane region" description="Helical" evidence="6">
    <location>
        <begin position="843"/>
        <end position="861"/>
    </location>
</feature>
<feature type="transmembrane region" description="Helical" evidence="6">
    <location>
        <begin position="291"/>
        <end position="308"/>
    </location>
</feature>
<sequence>MRFSDLDKIMIGGDGMIDNLFKCLARITTKKPVTILLITGIITVIMLILASHLNLELSWVALAPKGDPSQFEYKKILNNYPSASKIYITIRDKKGNPEEAARVAAERLKKLGKYVDNVEYKANIEYMLNNGMLLYKIKDQENITSILKDPNFTGFLKNLNDLYDRKYRENSNNIEDDKDDLARSFWGLKEFLQIYDQSLQNGITNKAYDRGINQLLIGDPYIRSIGGNTLLMTVQPTFGVMDYQNLKPGVNAIENEIKSIEKEYPNYQYGLTGMHVISRDELVTSFRDSNIAMTIGFVLIIIILIIAFKMWLSPLLSIIPLIVGIIWDMGFTTIIIGRLNIMTVFTAAMLIGLGIDFSVHILSGYTEARSNNKSAYQAIYYSLQKTGPGILTGALTTSAAFFALTISSLGLLVELGITMGIGILTIMLAVFFILPSILYLWVNKQGKTKTVKHGSFKIIGRSAVFFNRWKYPVMILILLISILMGWYGEKTNVYLNLKKIEPHGLDSIKVMDDISDKYDMSNDAVMYTTNNLLDTYNLAEELDDKPQVDTVSTITDYLPPESIQKKRLKELRKTGINAFIDNPPVYHNIDKGELLKQFERLNDNMIEMGQLSFMAGIDEIVTVTDQITGTPDQAGILPAIINRLKEEGYKHEYLSDSAALFYRLFSEKSKIMKVSSLLTIVDLPEDIRNRFLNKKGDSFLTSVYAKGNLWDNIQKPYGKNFIYMLRDKVPQITGSPIFLRILYDTLYSEVPEALLLVGITVLILLLFHFKSIKLALITILPLIVAMIVTVGAVHLLKTELDIFSVLAFPLIIGIGIDYGVHFVHHLKIRGEGLEESFSSVGRAVFLTTITTMASFGTLMIAKYRGIFRMGVTMFIGVALCFIFVILLIPIFTENKQENREEKNKF</sequence>
<feature type="transmembrane region" description="Helical" evidence="6">
    <location>
        <begin position="35"/>
        <end position="55"/>
    </location>
</feature>
<dbReference type="InterPro" id="IPR004869">
    <property type="entry name" value="MMPL_dom"/>
</dbReference>
<evidence type="ECO:0000259" key="7">
    <source>
        <dbReference type="Pfam" id="PF03176"/>
    </source>
</evidence>
<evidence type="ECO:0000256" key="6">
    <source>
        <dbReference type="SAM" id="Phobius"/>
    </source>
</evidence>
<dbReference type="InterPro" id="IPR050545">
    <property type="entry name" value="Mycobact_MmpL"/>
</dbReference>
<dbReference type="SUPFAM" id="SSF82866">
    <property type="entry name" value="Multidrug efflux transporter AcrB transmembrane domain"/>
    <property type="match status" value="2"/>
</dbReference>
<reference evidence="8" key="1">
    <citation type="submission" date="2019-12" db="EMBL/GenBank/DDBJ databases">
        <authorList>
            <person name="zhang j."/>
            <person name="sun C.M."/>
        </authorList>
    </citation>
    <scope>NUCLEOTIDE SEQUENCE</scope>
    <source>
        <strain evidence="8">NS-1</strain>
    </source>
</reference>
<feature type="domain" description="Membrane transport protein MMPL" evidence="7">
    <location>
        <begin position="732"/>
        <end position="889"/>
    </location>
</feature>
<dbReference type="GO" id="GO:0005886">
    <property type="term" value="C:plasma membrane"/>
    <property type="evidence" value="ECO:0007669"/>
    <property type="project" value="UniProtKB-SubCell"/>
</dbReference>
<evidence type="ECO:0000256" key="4">
    <source>
        <dbReference type="ARBA" id="ARBA00022989"/>
    </source>
</evidence>
<protein>
    <submittedName>
        <fullName evidence="8">MMPL family transporter</fullName>
    </submittedName>
</protein>
<evidence type="ECO:0000256" key="1">
    <source>
        <dbReference type="ARBA" id="ARBA00004651"/>
    </source>
</evidence>
<dbReference type="Proteomes" id="UP000665020">
    <property type="component" value="Chromosome"/>
</dbReference>
<dbReference type="AlphaFoldDB" id="A0A8A7KDK5"/>
<feature type="transmembrane region" description="Helical" evidence="6">
    <location>
        <begin position="342"/>
        <end position="365"/>
    </location>
</feature>
<evidence type="ECO:0000313" key="9">
    <source>
        <dbReference type="Proteomes" id="UP000665020"/>
    </source>
</evidence>
<evidence type="ECO:0000256" key="5">
    <source>
        <dbReference type="ARBA" id="ARBA00023136"/>
    </source>
</evidence>
<keyword evidence="3 6" id="KW-0812">Transmembrane</keyword>
<feature type="transmembrane region" description="Helical" evidence="6">
    <location>
        <begin position="315"/>
        <end position="336"/>
    </location>
</feature>
<organism evidence="8 9">
    <name type="scientific">Iocasia fonsfrigidae</name>
    <dbReference type="NCBI Taxonomy" id="2682810"/>
    <lineage>
        <taxon>Bacteria</taxon>
        <taxon>Bacillati</taxon>
        <taxon>Bacillota</taxon>
        <taxon>Clostridia</taxon>
        <taxon>Halanaerobiales</taxon>
        <taxon>Halanaerobiaceae</taxon>
        <taxon>Iocasia</taxon>
    </lineage>
</organism>
<keyword evidence="5 6" id="KW-0472">Membrane</keyword>
<name>A0A8A7KDK5_9FIRM</name>
<evidence type="ECO:0000256" key="3">
    <source>
        <dbReference type="ARBA" id="ARBA00022692"/>
    </source>
</evidence>
<dbReference type="PANTHER" id="PTHR33406:SF13">
    <property type="entry name" value="MEMBRANE PROTEIN YDFJ"/>
    <property type="match status" value="1"/>
</dbReference>
<feature type="transmembrane region" description="Helical" evidence="6">
    <location>
        <begin position="386"/>
        <end position="413"/>
    </location>
</feature>
<dbReference type="EMBL" id="CP046640">
    <property type="protein sequence ID" value="QTL98185.1"/>
    <property type="molecule type" value="Genomic_DNA"/>
</dbReference>
<feature type="transmembrane region" description="Helical" evidence="6">
    <location>
        <begin position="750"/>
        <end position="767"/>
    </location>
</feature>
<gene>
    <name evidence="8" type="ORF">GM661_09435</name>
</gene>
<proteinExistence type="predicted"/>
<dbReference type="PANTHER" id="PTHR33406">
    <property type="entry name" value="MEMBRANE PROTEIN MJ1562-RELATED"/>
    <property type="match status" value="1"/>
</dbReference>
<keyword evidence="2" id="KW-1003">Cell membrane</keyword>
<keyword evidence="4 6" id="KW-1133">Transmembrane helix</keyword>
<dbReference type="Gene3D" id="1.20.1640.10">
    <property type="entry name" value="Multidrug efflux transporter AcrB transmembrane domain"/>
    <property type="match status" value="2"/>
</dbReference>
<feature type="transmembrane region" description="Helical" evidence="6">
    <location>
        <begin position="873"/>
        <end position="892"/>
    </location>
</feature>
<dbReference type="Pfam" id="PF03176">
    <property type="entry name" value="MMPL"/>
    <property type="match status" value="2"/>
</dbReference>